<feature type="domain" description="DUF5619" evidence="1">
    <location>
        <begin position="1"/>
        <end position="87"/>
    </location>
</feature>
<protein>
    <recommendedName>
        <fullName evidence="1">DUF5619 domain-containing protein</fullName>
    </recommendedName>
</protein>
<name>A0A4R1BM17_9PROT</name>
<reference evidence="2 3" key="1">
    <citation type="submission" date="2019-03" db="EMBL/GenBank/DDBJ databases">
        <title>Genome sequence of Thiobacillaceae bacterium LSR1, a sulfur-oxidizing bacterium isolated from freshwater sediment.</title>
        <authorList>
            <person name="Li S."/>
        </authorList>
    </citation>
    <scope>NUCLEOTIDE SEQUENCE [LARGE SCALE GENOMIC DNA]</scope>
    <source>
        <strain evidence="2 3">LSR1</strain>
    </source>
</reference>
<evidence type="ECO:0000259" key="1">
    <source>
        <dbReference type="Pfam" id="PF18505"/>
    </source>
</evidence>
<dbReference type="EMBL" id="SJZB01000011">
    <property type="protein sequence ID" value="TCJ18387.1"/>
    <property type="molecule type" value="Genomic_DNA"/>
</dbReference>
<evidence type="ECO:0000313" key="2">
    <source>
        <dbReference type="EMBL" id="TCJ18387.1"/>
    </source>
</evidence>
<dbReference type="Gene3D" id="3.30.1490.340">
    <property type="match status" value="1"/>
</dbReference>
<proteinExistence type="predicted"/>
<dbReference type="Pfam" id="PF18505">
    <property type="entry name" value="DUF5619"/>
    <property type="match status" value="1"/>
</dbReference>
<comment type="caution">
    <text evidence="2">The sequence shown here is derived from an EMBL/GenBank/DDBJ whole genome shotgun (WGS) entry which is preliminary data.</text>
</comment>
<sequence>MKTLHLDAEELGLDFNACLKLAEANARHLLGEAMLLSFYDRDRNLESPNGVSECHQGCDTPGWIDYAKNRGGTLIVNFQHGRHVFCFMPL</sequence>
<dbReference type="Proteomes" id="UP000295443">
    <property type="component" value="Unassembled WGS sequence"/>
</dbReference>
<dbReference type="OrthoDB" id="7064542at2"/>
<keyword evidence="3" id="KW-1185">Reference proteome</keyword>
<organism evidence="2 3">
    <name type="scientific">Parasulfuritortus cantonensis</name>
    <dbReference type="NCBI Taxonomy" id="2528202"/>
    <lineage>
        <taxon>Bacteria</taxon>
        <taxon>Pseudomonadati</taxon>
        <taxon>Pseudomonadota</taxon>
        <taxon>Betaproteobacteria</taxon>
        <taxon>Nitrosomonadales</taxon>
        <taxon>Thiobacillaceae</taxon>
        <taxon>Parasulfuritortus</taxon>
    </lineage>
</organism>
<dbReference type="AlphaFoldDB" id="A0A4R1BM17"/>
<dbReference type="InterPro" id="IPR041145">
    <property type="entry name" value="DUF5619"/>
</dbReference>
<accession>A0A4R1BM17</accession>
<gene>
    <name evidence="2" type="ORF">EZJ19_02440</name>
</gene>
<evidence type="ECO:0000313" key="3">
    <source>
        <dbReference type="Proteomes" id="UP000295443"/>
    </source>
</evidence>